<name>A0A420W163_9SPHI</name>
<sequence>MTDHNIIDIVVAELTKYPSVKFQKGKNDELKIYRNDEYGFDITLQTNVRENTLHFGSFHWHYENTEEEIDEMLSQLIFALVGLVRIQEFSKNSIAYKWTLQIKDSDGKWHDNGTMQTINLKFWTTPDISYLQNSILPESIVK</sequence>
<dbReference type="OrthoDB" id="1356127at2"/>
<protein>
    <recommendedName>
        <fullName evidence="3">DUF600 family protein</fullName>
    </recommendedName>
</protein>
<proteinExistence type="predicted"/>
<evidence type="ECO:0000313" key="2">
    <source>
        <dbReference type="Proteomes" id="UP000282423"/>
    </source>
</evidence>
<accession>A0A420W163</accession>
<dbReference type="AlphaFoldDB" id="A0A420W163"/>
<gene>
    <name evidence="1" type="ORF">D7322_05790</name>
</gene>
<dbReference type="RefSeq" id="WP_121122191.1">
    <property type="nucleotide sequence ID" value="NZ_RBWS01000005.1"/>
</dbReference>
<reference evidence="1 2" key="1">
    <citation type="submission" date="2018-10" db="EMBL/GenBank/DDBJ databases">
        <title>Sphingobacterium sp. M05W1-28.</title>
        <authorList>
            <person name="Cai H."/>
        </authorList>
    </citation>
    <scope>NUCLEOTIDE SEQUENCE [LARGE SCALE GENOMIC DNA]</scope>
    <source>
        <strain evidence="1 2">M05W1-28</strain>
    </source>
</reference>
<keyword evidence="2" id="KW-1185">Reference proteome</keyword>
<dbReference type="Proteomes" id="UP000282423">
    <property type="component" value="Unassembled WGS sequence"/>
</dbReference>
<organism evidence="1 2">
    <name type="scientific">Sphingobacterium puteale</name>
    <dbReference type="NCBI Taxonomy" id="2420510"/>
    <lineage>
        <taxon>Bacteria</taxon>
        <taxon>Pseudomonadati</taxon>
        <taxon>Bacteroidota</taxon>
        <taxon>Sphingobacteriia</taxon>
        <taxon>Sphingobacteriales</taxon>
        <taxon>Sphingobacteriaceae</taxon>
        <taxon>Sphingobacterium</taxon>
    </lineage>
</organism>
<dbReference type="EMBL" id="RBWS01000005">
    <property type="protein sequence ID" value="RKO72315.1"/>
    <property type="molecule type" value="Genomic_DNA"/>
</dbReference>
<comment type="caution">
    <text evidence="1">The sequence shown here is derived from an EMBL/GenBank/DDBJ whole genome shotgun (WGS) entry which is preliminary data.</text>
</comment>
<evidence type="ECO:0008006" key="3">
    <source>
        <dbReference type="Google" id="ProtNLM"/>
    </source>
</evidence>
<evidence type="ECO:0000313" key="1">
    <source>
        <dbReference type="EMBL" id="RKO72315.1"/>
    </source>
</evidence>